<dbReference type="EMBL" id="CP042469">
    <property type="protein sequence ID" value="QOX61889.1"/>
    <property type="molecule type" value="Genomic_DNA"/>
</dbReference>
<accession>A0ACD1A686</accession>
<keyword evidence="2" id="KW-1185">Reference proteome</keyword>
<gene>
    <name evidence="1" type="ORF">FRZ06_00220</name>
</gene>
<evidence type="ECO:0000313" key="1">
    <source>
        <dbReference type="EMBL" id="QOX61889.1"/>
    </source>
</evidence>
<organism evidence="1 2">
    <name type="scientific">Anoxybacterium hadale</name>
    <dbReference type="NCBI Taxonomy" id="3408580"/>
    <lineage>
        <taxon>Bacteria</taxon>
        <taxon>Bacillati</taxon>
        <taxon>Bacillota</taxon>
        <taxon>Clostridia</taxon>
        <taxon>Peptostreptococcales</taxon>
        <taxon>Anaerovoracaceae</taxon>
        <taxon>Anoxybacterium</taxon>
    </lineage>
</organism>
<reference evidence="1" key="1">
    <citation type="submission" date="2019-08" db="EMBL/GenBank/DDBJ databases">
        <title>Genome sequence of Clostridiales bacterium MT110.</title>
        <authorList>
            <person name="Cao J."/>
        </authorList>
    </citation>
    <scope>NUCLEOTIDE SEQUENCE</scope>
    <source>
        <strain evidence="1">MT110</strain>
    </source>
</reference>
<name>A0ACD1A686_9FIRM</name>
<proteinExistence type="predicted"/>
<dbReference type="Proteomes" id="UP000594014">
    <property type="component" value="Chromosome"/>
</dbReference>
<sequence>MMMYLKNAQEKPIAILGAGGVGKPCAADCKLAGREVRLWDDPIFAPKSLKNVEKTGIKLSGPETNGVMFSRLGVAHMDMVTTDLAQAVKGAGLVVVATVALGHKALFDKLIPLLEDGQIISIIPDNYGSLLLRKMMHEVKCTTNVIVGGWGTSPYGARVLVKGGLATNEVNIGDRVLLMRGAAIPATDNEVFVESAKYFPPFDPCTFASDLEDFGYQTGDTVLDVSLSNINPVIHVPGAILGAAVMQNFTLFGQKMQNYSLYAHGLCPATAEVQVDFWKECVAVAKACGTDIAPVDTDYFFCRSSIYGPEYMGKGYKIPFDYDMRYRQEPYGDGPFSLDNRYITEDIPVGCYLMSQLGKKFGANTPIIDSMIALGCSMTKRDLMAEAGYSLEYLGIGHMNFEQLNLWLREGIYTEA</sequence>
<protein>
    <submittedName>
        <fullName evidence="1">NAD/NADP octopine/nopaline dehydrogenase</fullName>
    </submittedName>
</protein>
<evidence type="ECO:0000313" key="2">
    <source>
        <dbReference type="Proteomes" id="UP000594014"/>
    </source>
</evidence>